<evidence type="ECO:0008006" key="3">
    <source>
        <dbReference type="Google" id="ProtNLM"/>
    </source>
</evidence>
<dbReference type="Proteomes" id="UP000264062">
    <property type="component" value="Unassembled WGS sequence"/>
</dbReference>
<dbReference type="EMBL" id="DMZY01000064">
    <property type="protein sequence ID" value="HAV91961.1"/>
    <property type="molecule type" value="Genomic_DNA"/>
</dbReference>
<accession>A0A350H8U5</accession>
<gene>
    <name evidence="1" type="ORF">DCW38_02125</name>
</gene>
<evidence type="ECO:0000313" key="2">
    <source>
        <dbReference type="Proteomes" id="UP000264062"/>
    </source>
</evidence>
<protein>
    <recommendedName>
        <fullName evidence="3">Dinitrogenase iron-molybdenum cofactor biosynthesis domain-containing protein</fullName>
    </recommendedName>
</protein>
<dbReference type="AlphaFoldDB" id="A0A350H8U5"/>
<reference evidence="1 2" key="1">
    <citation type="journal article" date="2018" name="Nat. Biotechnol.">
        <title>A standardized bacterial taxonomy based on genome phylogeny substantially revises the tree of life.</title>
        <authorList>
            <person name="Parks D.H."/>
            <person name="Chuvochina M."/>
            <person name="Waite D.W."/>
            <person name="Rinke C."/>
            <person name="Skarshewski A."/>
            <person name="Chaumeil P.A."/>
            <person name="Hugenholtz P."/>
        </authorList>
    </citation>
    <scope>NUCLEOTIDE SEQUENCE [LARGE SCALE GENOMIC DNA]</scope>
    <source>
        <strain evidence="1">UBA9956</strain>
    </source>
</reference>
<comment type="caution">
    <text evidence="1">The sequence shown here is derived from an EMBL/GenBank/DDBJ whole genome shotgun (WGS) entry which is preliminary data.</text>
</comment>
<proteinExistence type="predicted"/>
<evidence type="ECO:0000313" key="1">
    <source>
        <dbReference type="EMBL" id="HAV91961.1"/>
    </source>
</evidence>
<dbReference type="InterPro" id="IPR036105">
    <property type="entry name" value="DiNase_FeMo-co_biosyn_sf"/>
</dbReference>
<organism evidence="1 2">
    <name type="scientific">candidate division WOR-3 bacterium</name>
    <dbReference type="NCBI Taxonomy" id="2052148"/>
    <lineage>
        <taxon>Bacteria</taxon>
        <taxon>Bacteria division WOR-3</taxon>
    </lineage>
</organism>
<name>A0A350H8U5_UNCW3</name>
<sequence>MNSIKFVIGLNSKKEYNKGHFGDSSTFRVYESSLKSAPRLIEEITNEDKDFDKGHDSSEKLSAVKLAVKSANVAIAYTKSPNFKKMAAESKIQPIVIKRENESEVVDVVAANLRMIIALSAKRNSGVREKAIPKL</sequence>
<dbReference type="SUPFAM" id="SSF53146">
    <property type="entry name" value="Nitrogenase accessory factor-like"/>
    <property type="match status" value="1"/>
</dbReference>
<dbReference type="Gene3D" id="3.30.420.130">
    <property type="entry name" value="Dinitrogenase iron-molybdenum cofactor biosynthesis domain"/>
    <property type="match status" value="1"/>
</dbReference>